<evidence type="ECO:0000313" key="3">
    <source>
        <dbReference type="Proteomes" id="UP000007597"/>
    </source>
</evidence>
<dbReference type="OrthoDB" id="14949at10239"/>
<evidence type="ECO:0000313" key="2">
    <source>
        <dbReference type="EMBL" id="AFD03036.1"/>
    </source>
</evidence>
<organism evidence="2 3">
    <name type="scientific">Synechococcus phage metaG-MbCM1</name>
    <dbReference type="NCBI Taxonomy" id="1079999"/>
    <lineage>
        <taxon>Viruses</taxon>
        <taxon>Duplodnaviria</taxon>
        <taxon>Heunggongvirae</taxon>
        <taxon>Uroviricota</taxon>
        <taxon>Caudoviricetes</taxon>
        <taxon>Pantevenvirales</taxon>
        <taxon>Kyanoviridae</taxon>
        <taxon>Galenevirus</taxon>
        <taxon>Galenevirus mbcm1</taxon>
    </lineage>
</organism>
<accession>H8ZNH5</accession>
<protein>
    <submittedName>
        <fullName evidence="2">Uncharacterized protein</fullName>
    </submittedName>
</protein>
<dbReference type="Proteomes" id="UP000007597">
    <property type="component" value="Segment"/>
</dbReference>
<proteinExistence type="predicted"/>
<evidence type="ECO:0000256" key="1">
    <source>
        <dbReference type="SAM" id="MobiDB-lite"/>
    </source>
</evidence>
<dbReference type="EMBL" id="JN371769">
    <property type="protein sequence ID" value="AFD03036.1"/>
    <property type="molecule type" value="Genomic_DNA"/>
</dbReference>
<dbReference type="KEGG" id="vg:14005460"/>
<reference evidence="2 3" key="1">
    <citation type="submission" date="2011-07" db="EMBL/GenBank/DDBJ databases">
        <title>Viral Tagging: a high-throughput approach to explore virus-host interactions.</title>
        <authorList>
            <person name="Deng L."/>
            <person name="Sullivan M.B."/>
            <person name="Poulos B."/>
            <person name="Ignacio Espinoza J.C."/>
        </authorList>
    </citation>
    <scope>NUCLEOTIDE SEQUENCE [LARGE SCALE GENOMIC DNA]</scope>
</reference>
<feature type="region of interest" description="Disordered" evidence="1">
    <location>
        <begin position="157"/>
        <end position="177"/>
    </location>
</feature>
<dbReference type="RefSeq" id="YP_007001687.1">
    <property type="nucleotide sequence ID" value="NC_019443.1"/>
</dbReference>
<keyword evidence="3" id="KW-1185">Reference proteome</keyword>
<sequence>MNEEMMTAGTGGFSGSAAATGPNAGYDPVLNFKKKVQKSKKLKVKESKENPTQPSRLFQYKVNVPGIGDTIIYANSPAELKMKLRLTVMPQYRGDISIERILPANAAKFFMDKRMKHMKNVAENADPAMKQQQTQMKIAIEKKKVMLKKQELAKQLQMKTAQLKKQARAGAEQDATR</sequence>
<dbReference type="GeneID" id="14005460"/>
<name>H8ZNH5_9CAUD</name>